<organism evidence="2 3">
    <name type="scientific">Alicyclobacillus fastidiosus</name>
    <dbReference type="NCBI Taxonomy" id="392011"/>
    <lineage>
        <taxon>Bacteria</taxon>
        <taxon>Bacillati</taxon>
        <taxon>Bacillota</taxon>
        <taxon>Bacilli</taxon>
        <taxon>Bacillales</taxon>
        <taxon>Alicyclobacillaceae</taxon>
        <taxon>Alicyclobacillus</taxon>
    </lineage>
</organism>
<feature type="transmembrane region" description="Helical" evidence="1">
    <location>
        <begin position="18"/>
        <end position="40"/>
    </location>
</feature>
<evidence type="ECO:0000313" key="2">
    <source>
        <dbReference type="EMBL" id="MFB5190110.1"/>
    </source>
</evidence>
<dbReference type="RefSeq" id="WP_275476106.1">
    <property type="nucleotide sequence ID" value="NZ_CP162940.1"/>
</dbReference>
<evidence type="ECO:0000313" key="3">
    <source>
        <dbReference type="Proteomes" id="UP001579974"/>
    </source>
</evidence>
<keyword evidence="1" id="KW-1133">Transmembrane helix</keyword>
<dbReference type="EMBL" id="JBDXSU010000004">
    <property type="protein sequence ID" value="MFB5190110.1"/>
    <property type="molecule type" value="Genomic_DNA"/>
</dbReference>
<dbReference type="InterPro" id="IPR023804">
    <property type="entry name" value="DUF3792_TM"/>
</dbReference>
<feature type="transmembrane region" description="Helical" evidence="1">
    <location>
        <begin position="110"/>
        <end position="129"/>
    </location>
</feature>
<keyword evidence="1" id="KW-0812">Transmembrane</keyword>
<accession>A0ABV5AE27</accession>
<name>A0ABV5AE27_9BACL</name>
<evidence type="ECO:0000256" key="1">
    <source>
        <dbReference type="SAM" id="Phobius"/>
    </source>
</evidence>
<keyword evidence="3" id="KW-1185">Reference proteome</keyword>
<feature type="transmembrane region" description="Helical" evidence="1">
    <location>
        <begin position="78"/>
        <end position="103"/>
    </location>
</feature>
<dbReference type="Proteomes" id="UP001579974">
    <property type="component" value="Unassembled WGS sequence"/>
</dbReference>
<reference evidence="2 3" key="1">
    <citation type="journal article" date="2024" name="Int. J. Mol. Sci.">
        <title>Exploration of Alicyclobacillus spp. Genome in Search of Antibiotic Resistance.</title>
        <authorList>
            <person name="Bucka-Kolendo J."/>
            <person name="Kiousi D.E."/>
            <person name="Dekowska A."/>
            <person name="Mikolajczuk-Szczyrba A."/>
            <person name="Karadedos D.M."/>
            <person name="Michael P."/>
            <person name="Galanis A."/>
            <person name="Sokolowska B."/>
        </authorList>
    </citation>
    <scope>NUCLEOTIDE SEQUENCE [LARGE SCALE GENOMIC DNA]</scope>
    <source>
        <strain evidence="2 3">KKP 3000</strain>
    </source>
</reference>
<comment type="caution">
    <text evidence="2">The sequence shown here is derived from an EMBL/GenBank/DDBJ whole genome shotgun (WGS) entry which is preliminary data.</text>
</comment>
<feature type="transmembrane region" description="Helical" evidence="1">
    <location>
        <begin position="52"/>
        <end position="72"/>
    </location>
</feature>
<sequence length="134" mass="14336">MYDTKSTGRLGALKRYPVLYGCFWALLLAAIGIVLVFLLAQFGNLQARGITAAAYIIHCIAVFFGSLAASRAARSRGWFYGGLTGLLYALLMVAIGLFVYNTFTIDPSGLFRVFLMAVIGAFGGMIGMATTGDD</sequence>
<dbReference type="Pfam" id="PF12670">
    <property type="entry name" value="DUF3792"/>
    <property type="match status" value="1"/>
</dbReference>
<dbReference type="NCBIfam" id="TIGR04086">
    <property type="entry name" value="TIGR04086_membr"/>
    <property type="match status" value="1"/>
</dbReference>
<keyword evidence="1" id="KW-0472">Membrane</keyword>
<gene>
    <name evidence="2" type="ORF">KKP3000_003503</name>
</gene>
<protein>
    <submittedName>
        <fullName evidence="2">TIGR04086 family membrane protein</fullName>
    </submittedName>
</protein>
<proteinExistence type="predicted"/>